<gene>
    <name evidence="1" type="ORF">FHX39_001047</name>
</gene>
<evidence type="ECO:0000313" key="1">
    <source>
        <dbReference type="EMBL" id="MBB3326103.1"/>
    </source>
</evidence>
<evidence type="ECO:0000313" key="2">
    <source>
        <dbReference type="Proteomes" id="UP000565572"/>
    </source>
</evidence>
<sequence>MSAPIPLDRTNGLDQEDPVRAEARARLSRNFTEFSRLRDRADHDVRAGRPDRAAAWVQTAADYAWLNPGGQFADADLESMLLPLAAAVPEPDGRRPTTTAGRVLHIVTQAYQTGGSTQFVASWADQDLSREHHVCLTRQGPVPLPPKLLARAESQLTLSRADEVRGLLRRAGEVRALARGSDLVLVHAHPYDVVPGLAFAGVPDLPPIVYVNHADHVFWLGTQITSLLLNMRRSGSELAVRRRGIDPERSAILARPLNPRGRTMSRAAAKERLGLDPQQVVVVTAADPSKYRPVSGPSLLDLVLPAIASRADAVLLAAGPEPEGEWATAQASTGGRVRALGLLDDPGLVQQAADVYLDSFPFSSLTSLLEVGSLGTPVVTYAGHPDGCDVFGADTPVVEDHMHRPTTPEDLTSTLEALLESAALRDSSGAAVEASILSSHTGPGWRAALDLLVERAESAASPPRVGRTDRREEEVDLLLLAVMERTAWSRGPGEVVRSNLSAFPTSTRLRLTAELVRSGTTVSAKDLLPDHVRPGLARARSTARRLRRR</sequence>
<accession>A0A7W5JTU5</accession>
<protein>
    <submittedName>
        <fullName evidence="1">Uncharacterized protein</fullName>
    </submittedName>
</protein>
<organism evidence="1 2">
    <name type="scientific">Microlunatus antarcticus</name>
    <dbReference type="NCBI Taxonomy" id="53388"/>
    <lineage>
        <taxon>Bacteria</taxon>
        <taxon>Bacillati</taxon>
        <taxon>Actinomycetota</taxon>
        <taxon>Actinomycetes</taxon>
        <taxon>Propionibacteriales</taxon>
        <taxon>Propionibacteriaceae</taxon>
        <taxon>Microlunatus</taxon>
    </lineage>
</organism>
<dbReference type="SUPFAM" id="SSF53756">
    <property type="entry name" value="UDP-Glycosyltransferase/glycogen phosphorylase"/>
    <property type="match status" value="1"/>
</dbReference>
<reference evidence="1 2" key="1">
    <citation type="submission" date="2020-08" db="EMBL/GenBank/DDBJ databases">
        <title>Sequencing the genomes of 1000 actinobacteria strains.</title>
        <authorList>
            <person name="Klenk H.-P."/>
        </authorList>
    </citation>
    <scope>NUCLEOTIDE SEQUENCE [LARGE SCALE GENOMIC DNA]</scope>
    <source>
        <strain evidence="1 2">DSM 11053</strain>
    </source>
</reference>
<dbReference type="EMBL" id="JACHZG010000001">
    <property type="protein sequence ID" value="MBB3326103.1"/>
    <property type="molecule type" value="Genomic_DNA"/>
</dbReference>
<proteinExistence type="predicted"/>
<dbReference type="RefSeq" id="WP_183337108.1">
    <property type="nucleotide sequence ID" value="NZ_JACHZG010000001.1"/>
</dbReference>
<name>A0A7W5JTU5_9ACTN</name>
<dbReference type="Gene3D" id="3.40.50.2000">
    <property type="entry name" value="Glycogen Phosphorylase B"/>
    <property type="match status" value="1"/>
</dbReference>
<keyword evidence="2" id="KW-1185">Reference proteome</keyword>
<dbReference type="Proteomes" id="UP000565572">
    <property type="component" value="Unassembled WGS sequence"/>
</dbReference>
<dbReference type="AlphaFoldDB" id="A0A7W5JTU5"/>
<comment type="caution">
    <text evidence="1">The sequence shown here is derived from an EMBL/GenBank/DDBJ whole genome shotgun (WGS) entry which is preliminary data.</text>
</comment>